<dbReference type="SUPFAM" id="SSF52218">
    <property type="entry name" value="Flavoproteins"/>
    <property type="match status" value="1"/>
</dbReference>
<feature type="domain" description="NADPH-dependent FMN reductase-like" evidence="1">
    <location>
        <begin position="5"/>
        <end position="141"/>
    </location>
</feature>
<dbReference type="EMBL" id="BAAANN010000004">
    <property type="protein sequence ID" value="GAA1947550.1"/>
    <property type="molecule type" value="Genomic_DNA"/>
</dbReference>
<proteinExistence type="predicted"/>
<dbReference type="InterPro" id="IPR050712">
    <property type="entry name" value="NAD(P)H-dep_reductase"/>
</dbReference>
<evidence type="ECO:0000259" key="1">
    <source>
        <dbReference type="Pfam" id="PF03358"/>
    </source>
</evidence>
<dbReference type="Gene3D" id="3.40.50.360">
    <property type="match status" value="1"/>
</dbReference>
<dbReference type="InterPro" id="IPR029039">
    <property type="entry name" value="Flavoprotein-like_sf"/>
</dbReference>
<comment type="caution">
    <text evidence="2">The sequence shown here is derived from an EMBL/GenBank/DDBJ whole genome shotgun (WGS) entry which is preliminary data.</text>
</comment>
<evidence type="ECO:0000313" key="2">
    <source>
        <dbReference type="EMBL" id="GAA1947550.1"/>
    </source>
</evidence>
<accession>A0ABN2QBY4</accession>
<gene>
    <name evidence="2" type="ORF">GCM10009754_14710</name>
</gene>
<reference evidence="2 3" key="1">
    <citation type="journal article" date="2019" name="Int. J. Syst. Evol. Microbiol.">
        <title>The Global Catalogue of Microorganisms (GCM) 10K type strain sequencing project: providing services to taxonomists for standard genome sequencing and annotation.</title>
        <authorList>
            <consortium name="The Broad Institute Genomics Platform"/>
            <consortium name="The Broad Institute Genome Sequencing Center for Infectious Disease"/>
            <person name="Wu L."/>
            <person name="Ma J."/>
        </authorList>
    </citation>
    <scope>NUCLEOTIDE SEQUENCE [LARGE SCALE GENOMIC DNA]</scope>
    <source>
        <strain evidence="2 3">JCM 14545</strain>
    </source>
</reference>
<dbReference type="InterPro" id="IPR005025">
    <property type="entry name" value="FMN_Rdtase-like_dom"/>
</dbReference>
<dbReference type="Pfam" id="PF03358">
    <property type="entry name" value="FMN_red"/>
    <property type="match status" value="1"/>
</dbReference>
<organism evidence="2 3">
    <name type="scientific">Amycolatopsis minnesotensis</name>
    <dbReference type="NCBI Taxonomy" id="337894"/>
    <lineage>
        <taxon>Bacteria</taxon>
        <taxon>Bacillati</taxon>
        <taxon>Actinomycetota</taxon>
        <taxon>Actinomycetes</taxon>
        <taxon>Pseudonocardiales</taxon>
        <taxon>Pseudonocardiaceae</taxon>
        <taxon>Amycolatopsis</taxon>
    </lineage>
</organism>
<keyword evidence="3" id="KW-1185">Reference proteome</keyword>
<evidence type="ECO:0000313" key="3">
    <source>
        <dbReference type="Proteomes" id="UP001501116"/>
    </source>
</evidence>
<dbReference type="PANTHER" id="PTHR30543">
    <property type="entry name" value="CHROMATE REDUCTASE"/>
    <property type="match status" value="1"/>
</dbReference>
<dbReference type="RefSeq" id="WP_344414846.1">
    <property type="nucleotide sequence ID" value="NZ_BAAANN010000004.1"/>
</dbReference>
<dbReference type="Proteomes" id="UP001501116">
    <property type="component" value="Unassembled WGS sequence"/>
</dbReference>
<dbReference type="PANTHER" id="PTHR30543:SF21">
    <property type="entry name" value="NAD(P)H-DEPENDENT FMN REDUCTASE LOT6"/>
    <property type="match status" value="1"/>
</dbReference>
<sequence>MTALPRIAVIIGSVREGRIGDGVGRWVAGRLAGEPLEPMLIDLDGHTFPSTMTHHPDVEGFAETIGSADGVIVVTPEYNHSFPGPLKTAIDAVGPQWRAKPVGFVSYGGMAGGLRAVEALRPVFAELHTVTIRETVSLHNPWGPLADDSTEYPDFAAEKALHVLTTQLLWWAEALREARAKTPYPA</sequence>
<protein>
    <submittedName>
        <fullName evidence="2">NAD(P)H-dependent oxidoreductase</fullName>
    </submittedName>
</protein>
<name>A0ABN2QBY4_9PSEU</name>